<gene>
    <name evidence="2" type="ORF">MICPUN_108054</name>
</gene>
<dbReference type="KEGG" id="mis:MICPUN_108054"/>
<dbReference type="Pfam" id="PF08569">
    <property type="entry name" value="Mo25"/>
    <property type="match status" value="1"/>
</dbReference>
<reference evidence="2 3" key="1">
    <citation type="journal article" date="2009" name="Science">
        <title>Green evolution and dynamic adaptations revealed by genomes of the marine picoeukaryotes Micromonas.</title>
        <authorList>
            <person name="Worden A.Z."/>
            <person name="Lee J.H."/>
            <person name="Mock T."/>
            <person name="Rouze P."/>
            <person name="Simmons M.P."/>
            <person name="Aerts A.L."/>
            <person name="Allen A.E."/>
            <person name="Cuvelier M.L."/>
            <person name="Derelle E."/>
            <person name="Everett M.V."/>
            <person name="Foulon E."/>
            <person name="Grimwood J."/>
            <person name="Gundlach H."/>
            <person name="Henrissat B."/>
            <person name="Napoli C."/>
            <person name="McDonald S.M."/>
            <person name="Parker M.S."/>
            <person name="Rombauts S."/>
            <person name="Salamov A."/>
            <person name="Von Dassow P."/>
            <person name="Badger J.H."/>
            <person name="Coutinho P.M."/>
            <person name="Demir E."/>
            <person name="Dubchak I."/>
            <person name="Gentemann C."/>
            <person name="Eikrem W."/>
            <person name="Gready J.E."/>
            <person name="John U."/>
            <person name="Lanier W."/>
            <person name="Lindquist E.A."/>
            <person name="Lucas S."/>
            <person name="Mayer K.F."/>
            <person name="Moreau H."/>
            <person name="Not F."/>
            <person name="Otillar R."/>
            <person name="Panaud O."/>
            <person name="Pangilinan J."/>
            <person name="Paulsen I."/>
            <person name="Piegu B."/>
            <person name="Poliakov A."/>
            <person name="Robbens S."/>
            <person name="Schmutz J."/>
            <person name="Toulza E."/>
            <person name="Wyss T."/>
            <person name="Zelensky A."/>
            <person name="Zhou K."/>
            <person name="Armbrust E.V."/>
            <person name="Bhattacharya D."/>
            <person name="Goodenough U.W."/>
            <person name="Van de Peer Y."/>
            <person name="Grigoriev I.V."/>
        </authorList>
    </citation>
    <scope>NUCLEOTIDE SEQUENCE [LARGE SCALE GENOMIC DNA]</scope>
    <source>
        <strain evidence="3">RCC299 / NOUM17</strain>
    </source>
</reference>
<dbReference type="InterPro" id="IPR013878">
    <property type="entry name" value="Mo25"/>
</dbReference>
<dbReference type="InParanoid" id="C1E3E8"/>
<dbReference type="OMA" id="DFFCFFR"/>
<dbReference type="GeneID" id="8242571"/>
<protein>
    <recommendedName>
        <fullName evidence="4">Mo25-like protein</fullName>
    </recommendedName>
</protein>
<evidence type="ECO:0000313" key="2">
    <source>
        <dbReference type="EMBL" id="ACO62921.1"/>
    </source>
</evidence>
<keyword evidence="3" id="KW-1185">Reference proteome</keyword>
<dbReference type="STRING" id="296587.C1E3E8"/>
<dbReference type="PANTHER" id="PTHR10182:SF3">
    <property type="entry name" value="PROTEIN MO25"/>
    <property type="match status" value="1"/>
</dbReference>
<evidence type="ECO:0000313" key="3">
    <source>
        <dbReference type="Proteomes" id="UP000002009"/>
    </source>
</evidence>
<dbReference type="EMBL" id="CP001325">
    <property type="protein sequence ID" value="ACO62921.1"/>
    <property type="molecule type" value="Genomic_DNA"/>
</dbReference>
<dbReference type="Gene3D" id="1.25.10.10">
    <property type="entry name" value="Leucine-rich Repeat Variant"/>
    <property type="match status" value="1"/>
</dbReference>
<name>C1E3E8_MICCC</name>
<dbReference type="GO" id="GO:0043539">
    <property type="term" value="F:protein serine/threonine kinase activator activity"/>
    <property type="evidence" value="ECO:0007669"/>
    <property type="project" value="TreeGrafter"/>
</dbReference>
<dbReference type="GO" id="GO:0035556">
    <property type="term" value="P:intracellular signal transduction"/>
    <property type="evidence" value="ECO:0007669"/>
    <property type="project" value="TreeGrafter"/>
</dbReference>
<comment type="similarity">
    <text evidence="1">Belongs to the Mo25 family.</text>
</comment>
<dbReference type="RefSeq" id="XP_002501663.1">
    <property type="nucleotide sequence ID" value="XM_002501617.1"/>
</dbReference>
<dbReference type="PANTHER" id="PTHR10182">
    <property type="entry name" value="CALCIUM-BINDING PROTEIN 39-RELATED"/>
    <property type="match status" value="1"/>
</dbReference>
<dbReference type="AlphaFoldDB" id="C1E3E8"/>
<dbReference type="InterPro" id="IPR011989">
    <property type="entry name" value="ARM-like"/>
</dbReference>
<accession>C1E3E8</accession>
<dbReference type="eggNOG" id="KOG1566">
    <property type="taxonomic scope" value="Eukaryota"/>
</dbReference>
<sequence length="346" mass="39143">MTSLFKKHKRTPKELALKLANALDHLKDSGAEKDQESCGKYLGDMRAVMYGDGENPPDPALQSQLAEAVFASEGLLAAVVIHLPKLFFESRKDAAAVFNALVRHPLEPDERLPFVAYLEAQPDVVERCLSGSELGDQTVGNDNTALTYGTMLREMARYEPLCRRVLYCPGFAKMFEYMQSASFEIASDAAASFREILTRHKALVSEYLEKNFENFFGAYNQMLEKGNYVTRRQSLKLLSELLLDRANLSSMLRYIGDVENLCLMMNLLRDEARSIQFEAFHVFKVFVANPQKPPPVVAILKKNREKLMGYLANFQNDREDEQFAEEKAMLTRLLEQMGDDDAAPAQ</sequence>
<dbReference type="OrthoDB" id="609103at2759"/>
<dbReference type="InterPro" id="IPR016024">
    <property type="entry name" value="ARM-type_fold"/>
</dbReference>
<evidence type="ECO:0000256" key="1">
    <source>
        <dbReference type="ARBA" id="ARBA00011012"/>
    </source>
</evidence>
<organism evidence="2 3">
    <name type="scientific">Micromonas commoda (strain RCC299 / NOUM17 / CCMP2709)</name>
    <name type="common">Picoplanktonic green alga</name>
    <dbReference type="NCBI Taxonomy" id="296587"/>
    <lineage>
        <taxon>Eukaryota</taxon>
        <taxon>Viridiplantae</taxon>
        <taxon>Chlorophyta</taxon>
        <taxon>Mamiellophyceae</taxon>
        <taxon>Mamiellales</taxon>
        <taxon>Mamiellaceae</taxon>
        <taxon>Micromonas</taxon>
    </lineage>
</organism>
<proteinExistence type="inferred from homology"/>
<dbReference type="SUPFAM" id="SSF48371">
    <property type="entry name" value="ARM repeat"/>
    <property type="match status" value="1"/>
</dbReference>
<dbReference type="FunCoup" id="C1E3E8">
    <property type="interactions" value="1954"/>
</dbReference>
<evidence type="ECO:0008006" key="4">
    <source>
        <dbReference type="Google" id="ProtNLM"/>
    </source>
</evidence>
<dbReference type="Proteomes" id="UP000002009">
    <property type="component" value="Chromosome 4"/>
</dbReference>